<feature type="compositionally biased region" description="Polar residues" evidence="4">
    <location>
        <begin position="1374"/>
        <end position="1386"/>
    </location>
</feature>
<dbReference type="InterPro" id="IPR052620">
    <property type="entry name" value="ELYS/MEL-28_NucAsmblyFactor"/>
</dbReference>
<evidence type="ECO:0000259" key="5">
    <source>
        <dbReference type="Pfam" id="PF13934"/>
    </source>
</evidence>
<dbReference type="InterPro" id="IPR025151">
    <property type="entry name" value="ELYS_dom"/>
</dbReference>
<feature type="domain" description="ELYS beta-propeller" evidence="6">
    <location>
        <begin position="42"/>
        <end position="436"/>
    </location>
</feature>
<dbReference type="PANTHER" id="PTHR21583:SF8">
    <property type="entry name" value="PROTEIN ELYS"/>
    <property type="match status" value="1"/>
</dbReference>
<dbReference type="PANTHER" id="PTHR21583">
    <property type="entry name" value="ELYS PROTEIN"/>
    <property type="match status" value="1"/>
</dbReference>
<feature type="compositionally biased region" description="Polar residues" evidence="4">
    <location>
        <begin position="1979"/>
        <end position="1992"/>
    </location>
</feature>
<evidence type="ECO:0000313" key="8">
    <source>
        <dbReference type="Proteomes" id="UP001566132"/>
    </source>
</evidence>
<dbReference type="Pfam" id="PF16687">
    <property type="entry name" value="ELYS-bb"/>
    <property type="match status" value="1"/>
</dbReference>
<keyword evidence="2" id="KW-0539">Nucleus</keyword>
<evidence type="ECO:0000256" key="3">
    <source>
        <dbReference type="SAM" id="Coils"/>
    </source>
</evidence>
<comment type="subcellular location">
    <subcellularLocation>
        <location evidence="1">Nucleus</location>
    </subcellularLocation>
</comment>
<feature type="region of interest" description="Disordered" evidence="4">
    <location>
        <begin position="1229"/>
        <end position="1386"/>
    </location>
</feature>
<feature type="region of interest" description="Disordered" evidence="4">
    <location>
        <begin position="1780"/>
        <end position="1814"/>
    </location>
</feature>
<feature type="coiled-coil region" evidence="3">
    <location>
        <begin position="1486"/>
        <end position="1513"/>
    </location>
</feature>
<feature type="region of interest" description="Disordered" evidence="4">
    <location>
        <begin position="1862"/>
        <end position="2051"/>
    </location>
</feature>
<dbReference type="SUPFAM" id="SSF50978">
    <property type="entry name" value="WD40 repeat-like"/>
    <property type="match status" value="1"/>
</dbReference>
<keyword evidence="3" id="KW-0175">Coiled coil</keyword>
<feature type="compositionally biased region" description="Polar residues" evidence="4">
    <location>
        <begin position="1862"/>
        <end position="1887"/>
    </location>
</feature>
<keyword evidence="8" id="KW-1185">Reference proteome</keyword>
<feature type="compositionally biased region" description="Polar residues" evidence="4">
    <location>
        <begin position="1295"/>
        <end position="1305"/>
    </location>
</feature>
<accession>A0ABD1E7A3</accession>
<protein>
    <recommendedName>
        <fullName evidence="9">Protein ELYS</fullName>
    </recommendedName>
</protein>
<dbReference type="InterPro" id="IPR032040">
    <property type="entry name" value="ELYS-bb"/>
</dbReference>
<reference evidence="7 8" key="1">
    <citation type="submission" date="2024-05" db="EMBL/GenBank/DDBJ databases">
        <title>Genetic variation in Jamaican populations of the coffee berry borer (Hypothenemus hampei).</title>
        <authorList>
            <person name="Errbii M."/>
            <person name="Myrie A."/>
        </authorList>
    </citation>
    <scope>NUCLEOTIDE SEQUENCE [LARGE SCALE GENOMIC DNA]</scope>
    <source>
        <strain evidence="7">JA-Hopewell-2020-01-JO</strain>
        <tissue evidence="7">Whole body</tissue>
    </source>
</reference>
<organism evidence="7 8">
    <name type="scientific">Hypothenemus hampei</name>
    <name type="common">Coffee berry borer</name>
    <dbReference type="NCBI Taxonomy" id="57062"/>
    <lineage>
        <taxon>Eukaryota</taxon>
        <taxon>Metazoa</taxon>
        <taxon>Ecdysozoa</taxon>
        <taxon>Arthropoda</taxon>
        <taxon>Hexapoda</taxon>
        <taxon>Insecta</taxon>
        <taxon>Pterygota</taxon>
        <taxon>Neoptera</taxon>
        <taxon>Endopterygota</taxon>
        <taxon>Coleoptera</taxon>
        <taxon>Polyphaga</taxon>
        <taxon>Cucujiformia</taxon>
        <taxon>Curculionidae</taxon>
        <taxon>Scolytinae</taxon>
        <taxon>Hypothenemus</taxon>
    </lineage>
</organism>
<feature type="compositionally biased region" description="Polar residues" evidence="4">
    <location>
        <begin position="1229"/>
        <end position="1258"/>
    </location>
</feature>
<evidence type="ECO:0000259" key="6">
    <source>
        <dbReference type="Pfam" id="PF16687"/>
    </source>
</evidence>
<feature type="compositionally biased region" description="Polar residues" evidence="4">
    <location>
        <begin position="1961"/>
        <end position="1970"/>
    </location>
</feature>
<feature type="compositionally biased region" description="Low complexity" evidence="4">
    <location>
        <begin position="1346"/>
        <end position="1361"/>
    </location>
</feature>
<evidence type="ECO:0008006" key="9">
    <source>
        <dbReference type="Google" id="ProtNLM"/>
    </source>
</evidence>
<dbReference type="EMBL" id="JBDJPC010000010">
    <property type="protein sequence ID" value="KAL1490553.1"/>
    <property type="molecule type" value="Genomic_DNA"/>
</dbReference>
<evidence type="ECO:0000256" key="4">
    <source>
        <dbReference type="SAM" id="MobiDB-lite"/>
    </source>
</evidence>
<feature type="compositionally biased region" description="Polar residues" evidence="4">
    <location>
        <begin position="1931"/>
        <end position="1941"/>
    </location>
</feature>
<feature type="compositionally biased region" description="Low complexity" evidence="4">
    <location>
        <begin position="2041"/>
        <end position="2051"/>
    </location>
</feature>
<gene>
    <name evidence="7" type="ORF">ABEB36_013229</name>
</gene>
<proteinExistence type="predicted"/>
<evidence type="ECO:0000256" key="2">
    <source>
        <dbReference type="ARBA" id="ARBA00023242"/>
    </source>
</evidence>
<dbReference type="GO" id="GO:0005634">
    <property type="term" value="C:nucleus"/>
    <property type="evidence" value="ECO:0007669"/>
    <property type="project" value="UniProtKB-SubCell"/>
</dbReference>
<dbReference type="InterPro" id="IPR036322">
    <property type="entry name" value="WD40_repeat_dom_sf"/>
</dbReference>
<sequence length="2099" mass="238049">MSFEITDTLNFDPDYSDGYIQNEVSQANPEEACPIQGGILSNSKLFWLAKGSYLQVRHTVTGQRAGSWRFGGILRDFNTKITCVEELKRCKGQSPFLIVALYSPDNEGTICIFDIFTSKVLRAVQIGERITSLHVIESSLETLQKGCLKYFDGILAIGTIGGNLFLLDLCKEICENVIKNLDTSVRAEVNPCEMVILRQDKFSNIQKYIQKSMEREQHLAIHLNVIINPSTEHFILKGEKGEDRVHVERSEVEISSIFFAPQIASLLLGFNFGAFQMWDLRSLNLLYTSPICEGNIPITHFTIQEPQDDPKAYCYIWVTYSHNLLYHSGLPYAVMYSFYFDKQTYVNGYGNLYENFQHCSIRFQFELGDIEKTLQSPIKGGLCLGLDTINKCPSKDRGHSLALCQISWLIWDSGKEVSTSVLLFDLNQWYKEQMPGFPNWSHSSSYIIKDSIAALLLGVKLDKKSLTQFVGVQRLEEHFCPTSLTFDLWGITGESVIKIHNTGAQKAFLDKILQTRHLAMTNPINYSEQAQALGLVPLFYDIQSSSSFNIEYEREVLLNIALEQNLTGWLCETAFKLVSDSFTSLGLNVYTILNWAYQRAINIQSSLYKYCVPLFDYSGMSLDDNTLTLLKCGISQIKNLHNLYRYINKFTNLEEKSDILESQKSLENVLVYFEVLLWMTHMGILPELPLSTKLDNLNNVPYLVDALTEYYNKKRAELRLNCKETFVEKDCLLFIDNLIDKMDKSETLRKEWQEDSGSGLYPPPSIQAVLRTYFLSGSDTLFKHSLVSYFLMDLAMTMDEQNKVSNFLLKFPQIFNLSQSNIKIIQAFWHLDHNNYETALETILDPCVFIEDLQQWHHSVMMRSLLMQDQPSLALLYFKIRKPAIQDEKDLFTVISLLISKNLIDEAFKFGMRHKNSSEQSLLSHIFNECNKNNLLHTLLYRKMSGIEEKAFLNYLRTVGNPKYEDLQVFYHLIRARFLEAFETHSNLRRDPESRGLLGQRCASTADNVVKMFKSLLPDVNRNLVELVQKEKTNLWKNVPNPEPFSVFVHNTKNQVKYKSSVIFAALSKSKQTFHETLVKTSEDIPFLRTPSVIKNKPTRDSSFLKANVIELNEQGEEFCEIPCKKLKLTPRASKSTPKKPNESFIRANLDTPIVKRCHKQSTADHKCDAVPQSILKSTNMLHDETNTSVCLRDIPDGSLRSTTLGLTPRKSIRSPWKSHVKFENISTSSIDQSTKTSEQTTELSSKGNSDCSVSEQFHSLEAEKPASVKSLSKERLDFEETLSDDRLSSENHITENSSSNSSIQREIDKSTFDSPKPRRSYKRSFGDSFGPVRSSPRLARKLASSEKSSSIDKSLSISGSPINSKVKGRKSLARSTLEQNASKSSIANESIPNEYLVISKSVEVTKVETYKETIREVDTGNVTLNETKLESHSVLFTTEKDEDDSNKESAHSSEFTIPDVVETKDEKIKHDQEEINIYEDLSSGSEDVKQVVKQLTEEREKKEENNDIHVESSNIIENNEIIEIGSSSDEESIASKMNNEDSVFSESSSSNNTSISGLLFKYKIKTLLEKNITLETTEEKQLESHLDFAFITNEQIEDSSSSNELHIASDPELPIQEVEDDSVSLIEQVVVEKTLHNDEEEMDNLVVDIPEKEEEPIEDNKQEVEPTPIKEHEVDTSELFSETSDFMDEQVDLLKTPKSIEKNIEKEKCSPDALKLKTVKKIYQNRKRYTIKELDIKPSINLVSREEETENVLLRTAKDSETDTLQNISKIITEQDDSIPKSLKKTSKSTNSSRNDDSTPATEELGDDNTSTPLVLRTVKKTYTRKGSNASIAPDGISQINEKSESPELILRTIKKTYKRSTLTTETSEIKPTTDTSKPVLTQSQLEPEGNASEMQESKIVQKRTKSSRSLAILKESTEKPNTKPRRLFRSTSVDETPQGLTLRKRSLRSYSTDLDPIDTSDSPLSTSQRETRARSVPHTSGSSSLITQNPKSSIKSRLRKRSTSVASDASPSPNSSKKNKIAVAEDVPAKKTPPRLRSRSNSASSVTSSTSDTLAIVTRSRTRKTNVNTIDLPEIVEEKEETMPEMSVTKKRGRKLT</sequence>
<dbReference type="Pfam" id="PF13934">
    <property type="entry name" value="ELYS"/>
    <property type="match status" value="1"/>
</dbReference>
<feature type="region of interest" description="Disordered" evidence="4">
    <location>
        <begin position="2080"/>
        <end position="2099"/>
    </location>
</feature>
<dbReference type="Proteomes" id="UP001566132">
    <property type="component" value="Unassembled WGS sequence"/>
</dbReference>
<evidence type="ECO:0000256" key="1">
    <source>
        <dbReference type="ARBA" id="ARBA00004123"/>
    </source>
</evidence>
<evidence type="ECO:0000313" key="7">
    <source>
        <dbReference type="EMBL" id="KAL1490553.1"/>
    </source>
</evidence>
<feature type="domain" description="ELYS-like" evidence="5">
    <location>
        <begin position="733"/>
        <end position="958"/>
    </location>
</feature>
<comment type="caution">
    <text evidence="7">The sequence shown here is derived from an EMBL/GenBank/DDBJ whole genome shotgun (WGS) entry which is preliminary data.</text>
</comment>
<feature type="compositionally biased region" description="Basic and acidic residues" evidence="4">
    <location>
        <begin position="1259"/>
        <end position="1294"/>
    </location>
</feature>
<name>A0ABD1E7A3_HYPHA</name>